<dbReference type="Proteomes" id="UP001500689">
    <property type="component" value="Unassembled WGS sequence"/>
</dbReference>
<evidence type="ECO:0000256" key="2">
    <source>
        <dbReference type="ARBA" id="ARBA00023125"/>
    </source>
</evidence>
<evidence type="ECO:0000256" key="1">
    <source>
        <dbReference type="ARBA" id="ARBA00023015"/>
    </source>
</evidence>
<reference evidence="7" key="1">
    <citation type="journal article" date="2019" name="Int. J. Syst. Evol. Microbiol.">
        <title>The Global Catalogue of Microorganisms (GCM) 10K type strain sequencing project: providing services to taxonomists for standard genome sequencing and annotation.</title>
        <authorList>
            <consortium name="The Broad Institute Genomics Platform"/>
            <consortium name="The Broad Institute Genome Sequencing Center for Infectious Disease"/>
            <person name="Wu L."/>
            <person name="Ma J."/>
        </authorList>
    </citation>
    <scope>NUCLEOTIDE SEQUENCE [LARGE SCALE GENOMIC DNA]</scope>
    <source>
        <strain evidence="7">JCM 16898</strain>
    </source>
</reference>
<dbReference type="Pfam" id="PF21597">
    <property type="entry name" value="TetR_C_43"/>
    <property type="match status" value="1"/>
</dbReference>
<dbReference type="Pfam" id="PF00440">
    <property type="entry name" value="TetR_N"/>
    <property type="match status" value="1"/>
</dbReference>
<evidence type="ECO:0000256" key="3">
    <source>
        <dbReference type="ARBA" id="ARBA00023163"/>
    </source>
</evidence>
<dbReference type="Gene3D" id="1.10.357.10">
    <property type="entry name" value="Tetracycline Repressor, domain 2"/>
    <property type="match status" value="1"/>
</dbReference>
<sequence>MADGSSPVAQRTLRRDARRNRDRILDAARELFAVRGLDVGMATVARRAGIGVATLYRRFPTKEALVTEVFTEQFEACGAVLDEAVDDPDPWRGFRSVVERLSELQATDRGFSAAFLAAFPHPPDVHAGREHALRRFGALIERAKAAGKLRQDFVPDDLILLLMANNGIIAAQPAAARAASRRLAGYLLSAFRSGDPEPLPPPAPLEAHEVR</sequence>
<dbReference type="InterPro" id="IPR009057">
    <property type="entry name" value="Homeodomain-like_sf"/>
</dbReference>
<feature type="DNA-binding region" description="H-T-H motif" evidence="4">
    <location>
        <begin position="40"/>
        <end position="59"/>
    </location>
</feature>
<dbReference type="SUPFAM" id="SSF46689">
    <property type="entry name" value="Homeodomain-like"/>
    <property type="match status" value="1"/>
</dbReference>
<feature type="domain" description="HTH tetR-type" evidence="5">
    <location>
        <begin position="18"/>
        <end position="77"/>
    </location>
</feature>
<keyword evidence="2 4" id="KW-0238">DNA-binding</keyword>
<dbReference type="InterPro" id="IPR001647">
    <property type="entry name" value="HTH_TetR"/>
</dbReference>
<dbReference type="InterPro" id="IPR050109">
    <property type="entry name" value="HTH-type_TetR-like_transc_reg"/>
</dbReference>
<keyword evidence="3" id="KW-0804">Transcription</keyword>
<dbReference type="EMBL" id="BAAAZN010000001">
    <property type="protein sequence ID" value="GAA3524521.1"/>
    <property type="molecule type" value="Genomic_DNA"/>
</dbReference>
<evidence type="ECO:0000313" key="7">
    <source>
        <dbReference type="Proteomes" id="UP001500689"/>
    </source>
</evidence>
<comment type="caution">
    <text evidence="6">The sequence shown here is derived from an EMBL/GenBank/DDBJ whole genome shotgun (WGS) entry which is preliminary data.</text>
</comment>
<accession>A0ABP6V0Y6</accession>
<protein>
    <submittedName>
        <fullName evidence="6">TetR/AcrR family transcriptional regulator</fullName>
    </submittedName>
</protein>
<dbReference type="PANTHER" id="PTHR30055:SF234">
    <property type="entry name" value="HTH-TYPE TRANSCRIPTIONAL REGULATOR BETI"/>
    <property type="match status" value="1"/>
</dbReference>
<dbReference type="PRINTS" id="PR00455">
    <property type="entry name" value="HTHTETR"/>
</dbReference>
<dbReference type="RefSeq" id="WP_344854526.1">
    <property type="nucleotide sequence ID" value="NZ_BAAAZN010000001.1"/>
</dbReference>
<organism evidence="6 7">
    <name type="scientific">Amycolatopsis ultiminotia</name>
    <dbReference type="NCBI Taxonomy" id="543629"/>
    <lineage>
        <taxon>Bacteria</taxon>
        <taxon>Bacillati</taxon>
        <taxon>Actinomycetota</taxon>
        <taxon>Actinomycetes</taxon>
        <taxon>Pseudonocardiales</taxon>
        <taxon>Pseudonocardiaceae</taxon>
        <taxon>Amycolatopsis</taxon>
    </lineage>
</organism>
<evidence type="ECO:0000256" key="4">
    <source>
        <dbReference type="PROSITE-ProRule" id="PRU00335"/>
    </source>
</evidence>
<name>A0ABP6V0Y6_9PSEU</name>
<dbReference type="PANTHER" id="PTHR30055">
    <property type="entry name" value="HTH-TYPE TRANSCRIPTIONAL REGULATOR RUTR"/>
    <property type="match status" value="1"/>
</dbReference>
<dbReference type="PROSITE" id="PS50977">
    <property type="entry name" value="HTH_TETR_2"/>
    <property type="match status" value="1"/>
</dbReference>
<dbReference type="SUPFAM" id="SSF48498">
    <property type="entry name" value="Tetracyclin repressor-like, C-terminal domain"/>
    <property type="match status" value="1"/>
</dbReference>
<gene>
    <name evidence="6" type="ORF">GCM10022222_03830</name>
</gene>
<evidence type="ECO:0000313" key="6">
    <source>
        <dbReference type="EMBL" id="GAA3524521.1"/>
    </source>
</evidence>
<keyword evidence="7" id="KW-1185">Reference proteome</keyword>
<dbReference type="InterPro" id="IPR036271">
    <property type="entry name" value="Tet_transcr_reg_TetR-rel_C_sf"/>
</dbReference>
<keyword evidence="1" id="KW-0805">Transcription regulation</keyword>
<dbReference type="InterPro" id="IPR049445">
    <property type="entry name" value="TetR_SbtR-like_C"/>
</dbReference>
<proteinExistence type="predicted"/>
<evidence type="ECO:0000259" key="5">
    <source>
        <dbReference type="PROSITE" id="PS50977"/>
    </source>
</evidence>